<dbReference type="OrthoDB" id="8044385at2759"/>
<evidence type="ECO:0000313" key="2">
    <source>
        <dbReference type="Proteomes" id="UP000276133"/>
    </source>
</evidence>
<evidence type="ECO:0000313" key="1">
    <source>
        <dbReference type="EMBL" id="RMZ99847.1"/>
    </source>
</evidence>
<feature type="non-terminal residue" evidence="1">
    <location>
        <position position="1"/>
    </location>
</feature>
<gene>
    <name evidence="1" type="ORF">BpHYR1_038257</name>
</gene>
<reference evidence="1 2" key="1">
    <citation type="journal article" date="2018" name="Sci. Rep.">
        <title>Genomic signatures of local adaptation to the degree of environmental predictability in rotifers.</title>
        <authorList>
            <person name="Franch-Gras L."/>
            <person name="Hahn C."/>
            <person name="Garcia-Roger E.M."/>
            <person name="Carmona M.J."/>
            <person name="Serra M."/>
            <person name="Gomez A."/>
        </authorList>
    </citation>
    <scope>NUCLEOTIDE SEQUENCE [LARGE SCALE GENOMIC DNA]</scope>
    <source>
        <strain evidence="1">HYR1</strain>
    </source>
</reference>
<organism evidence="1 2">
    <name type="scientific">Brachionus plicatilis</name>
    <name type="common">Marine rotifer</name>
    <name type="synonym">Brachionus muelleri</name>
    <dbReference type="NCBI Taxonomy" id="10195"/>
    <lineage>
        <taxon>Eukaryota</taxon>
        <taxon>Metazoa</taxon>
        <taxon>Spiralia</taxon>
        <taxon>Gnathifera</taxon>
        <taxon>Rotifera</taxon>
        <taxon>Eurotatoria</taxon>
        <taxon>Monogononta</taxon>
        <taxon>Pseudotrocha</taxon>
        <taxon>Ploima</taxon>
        <taxon>Brachionidae</taxon>
        <taxon>Brachionus</taxon>
    </lineage>
</organism>
<accession>A0A3M7PMH8</accession>
<name>A0A3M7PMH8_BRAPC</name>
<proteinExistence type="predicted"/>
<dbReference type="AlphaFoldDB" id="A0A3M7PMH8"/>
<keyword evidence="2" id="KW-1185">Reference proteome</keyword>
<protein>
    <submittedName>
        <fullName evidence="1">Uncharacterized protein</fullName>
    </submittedName>
</protein>
<dbReference type="EMBL" id="REGN01010024">
    <property type="protein sequence ID" value="RMZ99847.1"/>
    <property type="molecule type" value="Genomic_DNA"/>
</dbReference>
<dbReference type="Proteomes" id="UP000276133">
    <property type="component" value="Unassembled WGS sequence"/>
</dbReference>
<comment type="caution">
    <text evidence="1">The sequence shown here is derived from an EMBL/GenBank/DDBJ whole genome shotgun (WGS) entry which is preliminary data.</text>
</comment>
<sequence length="79" mass="8838">NNLKFNGYLILRSDRIEKKGGGSALCIKKSIKGSPIKIDNFPETVGYKINFKHGNELALVSHYSSPSTELNEKLFSRKP</sequence>